<accession>A0A1X6YLH6</accession>
<sequence>MADADKPKDETGDAPKPDTETQADAAPEGSETPAADAAEPDPADATMSEANPADGPDTASEAEAGIASDPDAAQDGTRPSFAENRADDDGMAPSPDDEDAAATGESATLATGDHSVAPVEDGPSAQDELPAAPAESSESTDTIGSGPNTSGGGSGGPVGAATATAAGAAGPERVVERRGGFFPMVLGGIVAAIAGFALSQYLGPNGWPFSNQSGAFEDETRAALAETEGGLESLGTRIDGIETGLSDIDLTSVQDSVADLVDRTGTIGTDLTALTRRVEELGAEIEGLSAGLSAMNEDAGTLAERVTAIEKAPMEDAVSPETVAAYERELQELQSRVEDQSAVFEEASAERQAAMEEAFAEQQSQIEAQRAELQAMVEAARSAEAEAERQAELSQLRAAAGDLLTAVRTGDPYADALAPLADGMEIPEALSVAAEEGVPTRAALTETYPEAARDGLAAARAAGAGTEGDGNRLSAFMARQLNARSVTPRDGDSPDAILSRVEAAVNAGDLSTALDEIATLPEPAQEAMSEWTERARIRAEALAAAEGVVQQLNNE</sequence>
<evidence type="ECO:0000256" key="3">
    <source>
        <dbReference type="SAM" id="Phobius"/>
    </source>
</evidence>
<dbReference type="OrthoDB" id="7659420at2"/>
<feature type="compositionally biased region" description="Basic and acidic residues" evidence="2">
    <location>
        <begin position="1"/>
        <end position="19"/>
    </location>
</feature>
<protein>
    <recommendedName>
        <fullName evidence="6">Mitochondrial inner membrane protein</fullName>
    </recommendedName>
</protein>
<organism evidence="4 5">
    <name type="scientific">Roseivivax jejudonensis</name>
    <dbReference type="NCBI Taxonomy" id="1529041"/>
    <lineage>
        <taxon>Bacteria</taxon>
        <taxon>Pseudomonadati</taxon>
        <taxon>Pseudomonadota</taxon>
        <taxon>Alphaproteobacteria</taxon>
        <taxon>Rhodobacterales</taxon>
        <taxon>Roseobacteraceae</taxon>
        <taxon>Roseivivax</taxon>
    </lineage>
</organism>
<evidence type="ECO:0000256" key="1">
    <source>
        <dbReference type="SAM" id="Coils"/>
    </source>
</evidence>
<keyword evidence="1" id="KW-0175">Coiled coil</keyword>
<feature type="compositionally biased region" description="Low complexity" evidence="2">
    <location>
        <begin position="159"/>
        <end position="171"/>
    </location>
</feature>
<feature type="compositionally biased region" description="Gly residues" evidence="2">
    <location>
        <begin position="149"/>
        <end position="158"/>
    </location>
</feature>
<evidence type="ECO:0000313" key="4">
    <source>
        <dbReference type="EMBL" id="SLN24763.1"/>
    </source>
</evidence>
<reference evidence="4 5" key="1">
    <citation type="submission" date="2017-03" db="EMBL/GenBank/DDBJ databases">
        <authorList>
            <person name="Afonso C.L."/>
            <person name="Miller P.J."/>
            <person name="Scott M.A."/>
            <person name="Spackman E."/>
            <person name="Goraichik I."/>
            <person name="Dimitrov K.M."/>
            <person name="Suarez D.L."/>
            <person name="Swayne D.E."/>
        </authorList>
    </citation>
    <scope>NUCLEOTIDE SEQUENCE [LARGE SCALE GENOMIC DNA]</scope>
    <source>
        <strain evidence="4 5">CECT 8625</strain>
    </source>
</reference>
<feature type="coiled-coil region" evidence="1">
    <location>
        <begin position="323"/>
        <end position="393"/>
    </location>
</feature>
<dbReference type="RefSeq" id="WP_085790720.1">
    <property type="nucleotide sequence ID" value="NZ_FWFK01000001.1"/>
</dbReference>
<dbReference type="EMBL" id="FWFK01000001">
    <property type="protein sequence ID" value="SLN24763.1"/>
    <property type="molecule type" value="Genomic_DNA"/>
</dbReference>
<gene>
    <name evidence="4" type="ORF">ROJ8625_01028</name>
</gene>
<keyword evidence="3" id="KW-0812">Transmembrane</keyword>
<evidence type="ECO:0000256" key="2">
    <source>
        <dbReference type="SAM" id="MobiDB-lite"/>
    </source>
</evidence>
<evidence type="ECO:0000313" key="5">
    <source>
        <dbReference type="Proteomes" id="UP000193570"/>
    </source>
</evidence>
<keyword evidence="3" id="KW-0472">Membrane</keyword>
<evidence type="ECO:0008006" key="6">
    <source>
        <dbReference type="Google" id="ProtNLM"/>
    </source>
</evidence>
<feature type="region of interest" description="Disordered" evidence="2">
    <location>
        <begin position="1"/>
        <end position="171"/>
    </location>
</feature>
<dbReference type="Gene3D" id="1.10.287.1490">
    <property type="match status" value="1"/>
</dbReference>
<dbReference type="AlphaFoldDB" id="A0A1X6YLH6"/>
<keyword evidence="5" id="KW-1185">Reference proteome</keyword>
<proteinExistence type="predicted"/>
<name>A0A1X6YLH6_9RHOB</name>
<keyword evidence="3" id="KW-1133">Transmembrane helix</keyword>
<dbReference type="Proteomes" id="UP000193570">
    <property type="component" value="Unassembled WGS sequence"/>
</dbReference>
<feature type="transmembrane region" description="Helical" evidence="3">
    <location>
        <begin position="181"/>
        <end position="202"/>
    </location>
</feature>